<dbReference type="Proteomes" id="UP001148614">
    <property type="component" value="Unassembled WGS sequence"/>
</dbReference>
<evidence type="ECO:0000313" key="2">
    <source>
        <dbReference type="Proteomes" id="UP001148614"/>
    </source>
</evidence>
<dbReference type="EMBL" id="JANPWZ010000152">
    <property type="protein sequence ID" value="KAJ3578945.1"/>
    <property type="molecule type" value="Genomic_DNA"/>
</dbReference>
<proteinExistence type="predicted"/>
<reference evidence="1" key="1">
    <citation type="submission" date="2022-07" db="EMBL/GenBank/DDBJ databases">
        <title>Genome Sequence of Xylaria arbuscula.</title>
        <authorList>
            <person name="Buettner E."/>
        </authorList>
    </citation>
    <scope>NUCLEOTIDE SEQUENCE</scope>
    <source>
        <strain evidence="1">VT107</strain>
    </source>
</reference>
<comment type="caution">
    <text evidence="1">The sequence shown here is derived from an EMBL/GenBank/DDBJ whole genome shotgun (WGS) entry which is preliminary data.</text>
</comment>
<organism evidence="1 2">
    <name type="scientific">Xylaria arbuscula</name>
    <dbReference type="NCBI Taxonomy" id="114810"/>
    <lineage>
        <taxon>Eukaryota</taxon>
        <taxon>Fungi</taxon>
        <taxon>Dikarya</taxon>
        <taxon>Ascomycota</taxon>
        <taxon>Pezizomycotina</taxon>
        <taxon>Sordariomycetes</taxon>
        <taxon>Xylariomycetidae</taxon>
        <taxon>Xylariales</taxon>
        <taxon>Xylariaceae</taxon>
        <taxon>Xylaria</taxon>
    </lineage>
</organism>
<dbReference type="AlphaFoldDB" id="A0A9W8NLP7"/>
<evidence type="ECO:0000313" key="1">
    <source>
        <dbReference type="EMBL" id="KAJ3578945.1"/>
    </source>
</evidence>
<gene>
    <name evidence="1" type="ORF">NPX13_g1625</name>
</gene>
<keyword evidence="2" id="KW-1185">Reference proteome</keyword>
<sequence length="111" mass="12140">MTLASGFSARNKRFDTALIRPVTEDPVGKVDTCFDRLGVEEAVHHILQLSLKINWDLRVSAFEHVFTVLHSGRDAGTAFGQFHAHVADTAPDVDLVDVPETRSVVIVDDAG</sequence>
<name>A0A9W8NLP7_9PEZI</name>
<protein>
    <submittedName>
        <fullName evidence="1">Uncharacterized protein</fullName>
    </submittedName>
</protein>
<accession>A0A9W8NLP7</accession>